<protein>
    <submittedName>
        <fullName evidence="2">Uncharacterized protein</fullName>
    </submittedName>
</protein>
<reference evidence="3" key="1">
    <citation type="submission" date="2024-06" db="EMBL/GenBank/DDBJ databases">
        <title>Multi-omics analyses provide insights into the biosynthesis of the anticancer antibiotic pleurotin in Hohenbuehelia grisea.</title>
        <authorList>
            <person name="Weaver J.A."/>
            <person name="Alberti F."/>
        </authorList>
    </citation>
    <scope>NUCLEOTIDE SEQUENCE [LARGE SCALE GENOMIC DNA]</scope>
    <source>
        <strain evidence="3">T-177</strain>
    </source>
</reference>
<proteinExistence type="predicted"/>
<accession>A0ABR3IX74</accession>
<evidence type="ECO:0000313" key="2">
    <source>
        <dbReference type="EMBL" id="KAL0947975.1"/>
    </source>
</evidence>
<evidence type="ECO:0000313" key="3">
    <source>
        <dbReference type="Proteomes" id="UP001556367"/>
    </source>
</evidence>
<evidence type="ECO:0000256" key="1">
    <source>
        <dbReference type="SAM" id="MobiDB-lite"/>
    </source>
</evidence>
<gene>
    <name evidence="2" type="ORF">HGRIS_010601</name>
</gene>
<name>A0ABR3IX74_9AGAR</name>
<organism evidence="2 3">
    <name type="scientific">Hohenbuehelia grisea</name>
    <dbReference type="NCBI Taxonomy" id="104357"/>
    <lineage>
        <taxon>Eukaryota</taxon>
        <taxon>Fungi</taxon>
        <taxon>Dikarya</taxon>
        <taxon>Basidiomycota</taxon>
        <taxon>Agaricomycotina</taxon>
        <taxon>Agaricomycetes</taxon>
        <taxon>Agaricomycetidae</taxon>
        <taxon>Agaricales</taxon>
        <taxon>Pleurotineae</taxon>
        <taxon>Pleurotaceae</taxon>
        <taxon>Hohenbuehelia</taxon>
    </lineage>
</organism>
<dbReference type="EMBL" id="JASNQZ010000014">
    <property type="protein sequence ID" value="KAL0947975.1"/>
    <property type="molecule type" value="Genomic_DNA"/>
</dbReference>
<feature type="region of interest" description="Disordered" evidence="1">
    <location>
        <begin position="1"/>
        <end position="68"/>
    </location>
</feature>
<comment type="caution">
    <text evidence="2">The sequence shown here is derived from an EMBL/GenBank/DDBJ whole genome shotgun (WGS) entry which is preliminary data.</text>
</comment>
<sequence>MALRTPARRQPISADPPAAPRRSARLATHSPSTPATPSPPTSARSTSDLSPRFLDAPASDSGSGSDLEADSAAAIAPLDFAANGDGAPRYNLRARVPKKDITTSRNSHTALQRRVSSKNARVCASQSDTSFFDSGSPLSSVPPSPIRADQGQLAQECDVFGSVIAPTPSWAPSGSGAVVPAPQSTETYVGIPQTQVQAHGNGSIGGLYSPAETGMANGDVVGSVYSMIPQEVGMGSMVTGAVMQAPMSPEQARHNALMNFFPRFFIHEHAINFDPRPFFYNRAINKMSYAPRRGHDEAHQFRFPHNLMFPKSNAYTCLLEGYDNSMDPTYGVIDPYDIPDFDLNDISLSREYVLGRWISAKEWMGPYWAADGGWEGWQWAWLMEDGVTLRLPNGRIVEGYTRPRDEVVNEYESWVAYRWEWIKRNMEVRARERARRQEAGGPELRPEETVLWEGEDAKWQMDNYVRPGFFPRHYATDWVPVRMDDIDLSVDTSMKLY</sequence>
<dbReference type="Proteomes" id="UP001556367">
    <property type="component" value="Unassembled WGS sequence"/>
</dbReference>
<keyword evidence="3" id="KW-1185">Reference proteome</keyword>